<evidence type="ECO:0000313" key="2">
    <source>
        <dbReference type="Proteomes" id="UP000694558"/>
    </source>
</evidence>
<dbReference type="PANTHER" id="PTHR14604:SF3">
    <property type="entry name" value="SPERM-ASSOCIATED ANTIGEN 16 PROTEIN"/>
    <property type="match status" value="1"/>
</dbReference>
<dbReference type="InterPro" id="IPR050995">
    <property type="entry name" value="WD-F-box_domain-protein"/>
</dbReference>
<protein>
    <recommendedName>
        <fullName evidence="3">Sperm-associated antigen 16 protein</fullName>
    </recommendedName>
</protein>
<accession>A0A8D3B6V6</accession>
<dbReference type="GeneTree" id="ENSGT00940000155053"/>
<sequence length="205" mass="23388">MAVGNQRNWLHYRHLLDSDDECKDEEVSPEDDWSLTEGEGDLEATLRALQTRTEATSRPTATDGARRPEAVDDFLRNFLLQTGMTRTLDCFQTEWAEMVQGELVDAAEVGVVPDVYTDNQRLDTELKSAQREREDYRLAASAAAPALVKVQRARDLHRLQHKRVVQERTRSPNLKPAIKGGLNLPPWVKLKKKTPIRNKFITVVR</sequence>
<dbReference type="Ensembl" id="ENSSMAT00000029794.2">
    <property type="protein sequence ID" value="ENSSMAP00000029431.2"/>
    <property type="gene ID" value="ENSSMAG00000018040.2"/>
</dbReference>
<dbReference type="GO" id="GO:1990716">
    <property type="term" value="C:axonemal central apparatus"/>
    <property type="evidence" value="ECO:0007669"/>
    <property type="project" value="TreeGrafter"/>
</dbReference>
<evidence type="ECO:0000313" key="1">
    <source>
        <dbReference type="Ensembl" id="ENSSMAP00000029431.2"/>
    </source>
</evidence>
<proteinExistence type="predicted"/>
<reference evidence="1" key="1">
    <citation type="submission" date="2023-05" db="EMBL/GenBank/DDBJ databases">
        <title>High-quality long-read genome of Scophthalmus maximus.</title>
        <authorList>
            <person name="Lien S."/>
            <person name="Martinez P."/>
        </authorList>
    </citation>
    <scope>NUCLEOTIDE SEQUENCE [LARGE SCALE GENOMIC DNA]</scope>
</reference>
<dbReference type="AlphaFoldDB" id="A0A8D3B6V6"/>
<dbReference type="GO" id="GO:0035082">
    <property type="term" value="P:axoneme assembly"/>
    <property type="evidence" value="ECO:0007669"/>
    <property type="project" value="TreeGrafter"/>
</dbReference>
<reference evidence="1" key="2">
    <citation type="submission" date="2025-08" db="UniProtKB">
        <authorList>
            <consortium name="Ensembl"/>
        </authorList>
    </citation>
    <scope>IDENTIFICATION</scope>
</reference>
<evidence type="ECO:0008006" key="3">
    <source>
        <dbReference type="Google" id="ProtNLM"/>
    </source>
</evidence>
<name>A0A8D3B6V6_SCOMX</name>
<organism evidence="1 2">
    <name type="scientific">Scophthalmus maximus</name>
    <name type="common">Turbot</name>
    <name type="synonym">Psetta maxima</name>
    <dbReference type="NCBI Taxonomy" id="52904"/>
    <lineage>
        <taxon>Eukaryota</taxon>
        <taxon>Metazoa</taxon>
        <taxon>Chordata</taxon>
        <taxon>Craniata</taxon>
        <taxon>Vertebrata</taxon>
        <taxon>Euteleostomi</taxon>
        <taxon>Actinopterygii</taxon>
        <taxon>Neopterygii</taxon>
        <taxon>Teleostei</taxon>
        <taxon>Neoteleostei</taxon>
        <taxon>Acanthomorphata</taxon>
        <taxon>Carangaria</taxon>
        <taxon>Pleuronectiformes</taxon>
        <taxon>Pleuronectoidei</taxon>
        <taxon>Scophthalmidae</taxon>
        <taxon>Scophthalmus</taxon>
    </lineage>
</organism>
<dbReference type="PANTHER" id="PTHR14604">
    <property type="entry name" value="WD40 REPEAT PF20"/>
    <property type="match status" value="1"/>
</dbReference>
<dbReference type="Proteomes" id="UP000694558">
    <property type="component" value="Chromosome 21"/>
</dbReference>